<accession>A0A837HQS5</accession>
<comment type="caution">
    <text evidence="1">The sequence shown here is derived from an EMBL/GenBank/DDBJ whole genome shotgun (WGS) entry which is preliminary data.</text>
</comment>
<reference evidence="1 2" key="1">
    <citation type="journal article" date="2015" name="Nature">
        <title>rRNA introns, odd ribosomes, and small enigmatic genomes across a large radiation of phyla.</title>
        <authorList>
            <person name="Brown C.T."/>
            <person name="Hug L.A."/>
            <person name="Thomas B.C."/>
            <person name="Sharon I."/>
            <person name="Castelle C.J."/>
            <person name="Singh A."/>
            <person name="Wilkins M.J."/>
            <person name="Williams K.H."/>
            <person name="Banfield J.F."/>
        </authorList>
    </citation>
    <scope>NUCLEOTIDE SEQUENCE [LARGE SCALE GENOMIC DNA]</scope>
</reference>
<gene>
    <name evidence="1" type="ORF">UT35_C0004G0011</name>
</gene>
<name>A0A837HQS5_9BACT</name>
<protein>
    <submittedName>
        <fullName evidence="1">Uncharacterized protein</fullName>
    </submittedName>
</protein>
<evidence type="ECO:0000313" key="2">
    <source>
        <dbReference type="Proteomes" id="UP000033996"/>
    </source>
</evidence>
<evidence type="ECO:0000313" key="1">
    <source>
        <dbReference type="EMBL" id="KKR09472.1"/>
    </source>
</evidence>
<proteinExistence type="predicted"/>
<dbReference type="EMBL" id="LBWL01000004">
    <property type="protein sequence ID" value="KKR09472.1"/>
    <property type="molecule type" value="Genomic_DNA"/>
</dbReference>
<sequence length="453" mass="47305">MSIIQFENGVKVQFEGTPTEKDIEEVFQSMQKQGKLSAIKTVDEEKPAQPQKDLLSKAAGVGEKILGFTGGKNIAEIGGSLLAGQSLPQALKTQGGTIGKGITKTVGDIGQLGVTIGTAVLPVAKSLKVAVGAGTLLGGTGAIGKGLSEGQSLSQAAKGAVIPAALSGTFFGVGYGVGKLAGVITRQSPEALYQSAIKQSKQDLMKEITGKAPELSKQLIERGVRGTDNKIYSQAITGLVESEKQIDKIISGQIGKQTIQTTQIASSLDDLIRRSQNVFGSEGSAAIETVKQNILNKGNAITVADALQLKRDIYKELSKSAFNVDASLSNQSEALRTVAGSLAEEITKTSAEIGAITKSQQMWIRTAKAIEGKAGIARNNIIGLSDVILSTASVATGDVTKLIPAIGRRIFETSRAKTNVAVLLDRIGKIPTDNAGKIAKTAIINLLKQLNYP</sequence>
<dbReference type="AlphaFoldDB" id="A0A837HQS5"/>
<organism evidence="1 2">
    <name type="scientific">Candidatus Yanofskybacteria bacterium GW2011_GWD1_39_16</name>
    <dbReference type="NCBI Taxonomy" id="1619030"/>
    <lineage>
        <taxon>Bacteria</taxon>
        <taxon>Candidatus Yanofskyibacteriota</taxon>
    </lineage>
</organism>
<dbReference type="Proteomes" id="UP000033996">
    <property type="component" value="Unassembled WGS sequence"/>
</dbReference>